<sequence length="427" mass="48141">MHYQPTEAFAKEQDRLDPLAPFRERFLFPQTPSGELAIYFCGNSLGLQPKATREYLEKELQKWAQYAVDGHFWAEEPWYTYHQHLTKPLARLVGALPHEVVAMNNLTTNLHLLLVSFYRPAQGRYKILMEGGAFPSDQYAVESQVRLKGYAPEQAIVEVFPRPGEHVLRTDDILAAIDENKDELALVLFSGIQYYTGQLFDMPAITKAAHAAGALCGFDLAHAMGNVPMQLHNWGVDFAAWCTYKYLNSGPGSTAGVYIHERWANDPATPRFAGWWGHNQQERFKMEKGFKPMPGAEGWLLSNSNILSLAAQRASLAIFEEAGIEALRRKSLQLTGYLEWMLCHQVGCDKWGIEIITPSDPEARGAQLSLLVKGGKPLFDKIDEAGVICDWREPNVIRLAPAPLYNSFQDVYTFCQIFTKALQEITL</sequence>
<dbReference type="GO" id="GO:0019441">
    <property type="term" value="P:L-tryptophan catabolic process to kynurenine"/>
    <property type="evidence" value="ECO:0007669"/>
    <property type="project" value="TreeGrafter"/>
</dbReference>
<comment type="caution">
    <text evidence="7">The sequence shown here is derived from an EMBL/GenBank/DDBJ whole genome shotgun (WGS) entry which is preliminary data.</text>
</comment>
<keyword evidence="2 4" id="KW-0378">Hydrolase</keyword>
<dbReference type="EC" id="3.7.1.3" evidence="4 5"/>
<evidence type="ECO:0000313" key="7">
    <source>
        <dbReference type="EMBL" id="EMR00846.1"/>
    </source>
</evidence>
<protein>
    <recommendedName>
        <fullName evidence="4 5">Kynureninase</fullName>
        <ecNumber evidence="4 5">3.7.1.3</ecNumber>
    </recommendedName>
    <alternativeName>
        <fullName evidence="4">L-kynurenine hydrolase</fullName>
    </alternativeName>
</protein>
<keyword evidence="8" id="KW-1185">Reference proteome</keyword>
<proteinExistence type="inferred from homology"/>
<comment type="subunit">
    <text evidence="4 6">Homodimer.</text>
</comment>
<dbReference type="Gene3D" id="3.40.640.10">
    <property type="entry name" value="Type I PLP-dependent aspartate aminotransferase-like (Major domain)"/>
    <property type="match status" value="1"/>
</dbReference>
<feature type="binding site" evidence="4">
    <location>
        <position position="303"/>
    </location>
    <ligand>
        <name>pyridoxal 5'-phosphate</name>
        <dbReference type="ChEBI" id="CHEBI:597326"/>
    </ligand>
</feature>
<feature type="binding site" evidence="4">
    <location>
        <begin position="134"/>
        <end position="137"/>
    </location>
    <ligand>
        <name>pyridoxal 5'-phosphate</name>
        <dbReference type="ChEBI" id="CHEBI:597326"/>
    </ligand>
</feature>
<name>M7N0W5_9BACT</name>
<evidence type="ECO:0000256" key="2">
    <source>
        <dbReference type="ARBA" id="ARBA00022801"/>
    </source>
</evidence>
<comment type="caution">
    <text evidence="4">Lacks conserved residue(s) required for the propagation of feature annotation.</text>
</comment>
<organism evidence="7 8">
    <name type="scientific">Cesiribacter andamanensis AMV16</name>
    <dbReference type="NCBI Taxonomy" id="1279009"/>
    <lineage>
        <taxon>Bacteria</taxon>
        <taxon>Pseudomonadati</taxon>
        <taxon>Bacteroidota</taxon>
        <taxon>Cytophagia</taxon>
        <taxon>Cytophagales</taxon>
        <taxon>Cesiribacteraceae</taxon>
        <taxon>Cesiribacter</taxon>
    </lineage>
</organism>
<dbReference type="GO" id="GO:0043420">
    <property type="term" value="P:anthranilate metabolic process"/>
    <property type="evidence" value="ECO:0007669"/>
    <property type="project" value="TreeGrafter"/>
</dbReference>
<dbReference type="AlphaFoldDB" id="M7N0W5"/>
<gene>
    <name evidence="4 7" type="primary">kynU</name>
    <name evidence="7" type="ORF">ADICEAN_04032</name>
</gene>
<evidence type="ECO:0000256" key="3">
    <source>
        <dbReference type="ARBA" id="ARBA00022898"/>
    </source>
</evidence>
<comment type="similarity">
    <text evidence="4 6">Belongs to the kynureninase family.</text>
</comment>
<dbReference type="Proteomes" id="UP000011910">
    <property type="component" value="Unassembled WGS sequence"/>
</dbReference>
<reference evidence="7 8" key="1">
    <citation type="journal article" date="2013" name="Genome Announc.">
        <title>Draft Genome Sequence of Cesiribacter andamanensis Strain AMV16T, Isolated from a Soil Sample from a Mud Volcano in the Andaman Islands, India.</title>
        <authorList>
            <person name="Shivaji S."/>
            <person name="Ara S."/>
            <person name="Begum Z."/>
            <person name="Srinivas T.N."/>
            <person name="Singh A."/>
            <person name="Kumar Pinnaka A."/>
        </authorList>
    </citation>
    <scope>NUCLEOTIDE SEQUENCE [LARGE SCALE GENOMIC DNA]</scope>
    <source>
        <strain evidence="7 8">AMV16</strain>
    </source>
</reference>
<evidence type="ECO:0000256" key="6">
    <source>
        <dbReference type="PIRNR" id="PIRNR038800"/>
    </source>
</evidence>
<dbReference type="FunFam" id="3.40.640.10:FF:000031">
    <property type="entry name" value="Kynureninase"/>
    <property type="match status" value="1"/>
</dbReference>
<dbReference type="STRING" id="1279009.ADICEAN_04032"/>
<comment type="function">
    <text evidence="4 6">Catalyzes the cleavage of L-kynurenine (L-Kyn) and L-3-hydroxykynurenine (L-3OHKyn) into anthranilic acid (AA) and 3-hydroxyanthranilic acid (3-OHAA), respectively.</text>
</comment>
<dbReference type="OrthoDB" id="9812626at2"/>
<feature type="binding site" evidence="4">
    <location>
        <position position="107"/>
    </location>
    <ligand>
        <name>pyridoxal 5'-phosphate</name>
        <dbReference type="ChEBI" id="CHEBI:597326"/>
    </ligand>
</feature>
<evidence type="ECO:0000313" key="8">
    <source>
        <dbReference type="Proteomes" id="UP000011910"/>
    </source>
</evidence>
<dbReference type="HAMAP" id="MF_01970">
    <property type="entry name" value="Kynureninase"/>
    <property type="match status" value="1"/>
</dbReference>
<dbReference type="PANTHER" id="PTHR14084:SF0">
    <property type="entry name" value="KYNURENINASE"/>
    <property type="match status" value="1"/>
</dbReference>
<feature type="binding site" evidence="4">
    <location>
        <position position="106"/>
    </location>
    <ligand>
        <name>pyridoxal 5'-phosphate</name>
        <dbReference type="ChEBI" id="CHEBI:597326"/>
    </ligand>
</feature>
<dbReference type="eggNOG" id="COG3844">
    <property type="taxonomic scope" value="Bacteria"/>
</dbReference>
<dbReference type="UniPathway" id="UPA00334">
    <property type="reaction ID" value="UER00455"/>
</dbReference>
<dbReference type="GO" id="GO:0005737">
    <property type="term" value="C:cytoplasm"/>
    <property type="evidence" value="ECO:0007669"/>
    <property type="project" value="UniProtKB-UniRule"/>
</dbReference>
<dbReference type="EMBL" id="AODQ01000178">
    <property type="protein sequence ID" value="EMR00846.1"/>
    <property type="molecule type" value="Genomic_DNA"/>
</dbReference>
<evidence type="ECO:0000256" key="5">
    <source>
        <dbReference type="NCBIfam" id="TIGR01814"/>
    </source>
</evidence>
<dbReference type="InterPro" id="IPR015422">
    <property type="entry name" value="PyrdxlP-dep_Trfase_small"/>
</dbReference>
<dbReference type="GO" id="GO:0097053">
    <property type="term" value="P:L-kynurenine catabolic process"/>
    <property type="evidence" value="ECO:0007669"/>
    <property type="project" value="UniProtKB-UniRule"/>
</dbReference>
<comment type="catalytic activity">
    <reaction evidence="4 6">
        <text>L-kynurenine + H2O = anthranilate + L-alanine + H(+)</text>
        <dbReference type="Rhea" id="RHEA:16813"/>
        <dbReference type="ChEBI" id="CHEBI:15377"/>
        <dbReference type="ChEBI" id="CHEBI:15378"/>
        <dbReference type="ChEBI" id="CHEBI:16567"/>
        <dbReference type="ChEBI" id="CHEBI:57959"/>
        <dbReference type="ChEBI" id="CHEBI:57972"/>
        <dbReference type="EC" id="3.7.1.3"/>
    </reaction>
</comment>
<dbReference type="RefSeq" id="WP_009197407.1">
    <property type="nucleotide sequence ID" value="NZ_AODQ01000178.1"/>
</dbReference>
<dbReference type="SUPFAM" id="SSF53383">
    <property type="entry name" value="PLP-dependent transferases"/>
    <property type="match status" value="1"/>
</dbReference>
<dbReference type="InterPro" id="IPR015421">
    <property type="entry name" value="PyrdxlP-dep_Trfase_major"/>
</dbReference>
<feature type="binding site" evidence="4">
    <location>
        <position position="275"/>
    </location>
    <ligand>
        <name>pyridoxal 5'-phosphate</name>
        <dbReference type="ChEBI" id="CHEBI:597326"/>
    </ligand>
</feature>
<dbReference type="GO" id="GO:0009435">
    <property type="term" value="P:NAD+ biosynthetic process"/>
    <property type="evidence" value="ECO:0007669"/>
    <property type="project" value="UniProtKB-UniRule"/>
</dbReference>
<dbReference type="GO" id="GO:0030170">
    <property type="term" value="F:pyridoxal phosphate binding"/>
    <property type="evidence" value="ECO:0007669"/>
    <property type="project" value="UniProtKB-UniRule"/>
</dbReference>
<dbReference type="NCBIfam" id="TIGR01814">
    <property type="entry name" value="kynureninase"/>
    <property type="match status" value="1"/>
</dbReference>
<evidence type="ECO:0000256" key="1">
    <source>
        <dbReference type="ARBA" id="ARBA00022642"/>
    </source>
</evidence>
<keyword evidence="3 4" id="KW-0663">Pyridoxal phosphate</keyword>
<dbReference type="InterPro" id="IPR015424">
    <property type="entry name" value="PyrdxlP-dep_Trfase"/>
</dbReference>
<feature type="binding site" evidence="4">
    <location>
        <position position="222"/>
    </location>
    <ligand>
        <name>pyridoxal 5'-phosphate</name>
        <dbReference type="ChEBI" id="CHEBI:597326"/>
    </ligand>
</feature>
<dbReference type="PATRIC" id="fig|1279009.4.peg.4065"/>
<dbReference type="GO" id="GO:0030429">
    <property type="term" value="F:kynureninase activity"/>
    <property type="evidence" value="ECO:0007669"/>
    <property type="project" value="UniProtKB-UniRule"/>
</dbReference>
<dbReference type="GO" id="GO:0019805">
    <property type="term" value="P:quinolinate biosynthetic process"/>
    <property type="evidence" value="ECO:0007669"/>
    <property type="project" value="UniProtKB-UniRule"/>
</dbReference>
<feature type="binding site" evidence="4">
    <location>
        <position position="219"/>
    </location>
    <ligand>
        <name>pyridoxal 5'-phosphate</name>
        <dbReference type="ChEBI" id="CHEBI:597326"/>
    </ligand>
</feature>
<dbReference type="Pfam" id="PF22580">
    <property type="entry name" value="KYNU_C"/>
    <property type="match status" value="1"/>
</dbReference>
<comment type="pathway">
    <text evidence="4 6">Amino-acid degradation; L-kynurenine degradation; L-alanine and anthranilate from L-kynurenine: step 1/1.</text>
</comment>
<dbReference type="Gene3D" id="3.90.1150.10">
    <property type="entry name" value="Aspartate Aminotransferase, domain 1"/>
    <property type="match status" value="1"/>
</dbReference>
<accession>M7N0W5</accession>
<dbReference type="UniPathway" id="UPA00253">
    <property type="reaction ID" value="UER00329"/>
</dbReference>
<keyword evidence="1 4" id="KW-0662">Pyridine nucleotide biosynthesis</keyword>
<dbReference type="InterPro" id="IPR010111">
    <property type="entry name" value="Kynureninase"/>
</dbReference>
<evidence type="ECO:0000256" key="4">
    <source>
        <dbReference type="HAMAP-Rule" id="MF_01970"/>
    </source>
</evidence>
<comment type="cofactor">
    <cofactor evidence="4 6">
        <name>pyridoxal 5'-phosphate</name>
        <dbReference type="ChEBI" id="CHEBI:597326"/>
    </cofactor>
</comment>
<feature type="modified residue" description="N6-(pyridoxal phosphate)lysine" evidence="4">
    <location>
        <position position="245"/>
    </location>
</feature>
<comment type="catalytic activity">
    <reaction evidence="6">
        <text>3-hydroxy-L-kynurenine + H2O = 3-hydroxyanthranilate + L-alanine + H(+)</text>
        <dbReference type="Rhea" id="RHEA:25143"/>
        <dbReference type="ChEBI" id="CHEBI:15377"/>
        <dbReference type="ChEBI" id="CHEBI:15378"/>
        <dbReference type="ChEBI" id="CHEBI:36559"/>
        <dbReference type="ChEBI" id="CHEBI:57972"/>
        <dbReference type="ChEBI" id="CHEBI:58125"/>
        <dbReference type="EC" id="3.7.1.3"/>
    </reaction>
</comment>
<dbReference type="PANTHER" id="PTHR14084">
    <property type="entry name" value="KYNURENINASE"/>
    <property type="match status" value="1"/>
</dbReference>
<comment type="pathway">
    <text evidence="4 6">Cofactor biosynthesis; NAD(+) biosynthesis; quinolinate from L-kynurenine: step 2/3.</text>
</comment>
<dbReference type="PIRSF" id="PIRSF038800">
    <property type="entry name" value="KYNU"/>
    <property type="match status" value="1"/>
</dbReference>
<feature type="binding site" evidence="4">
    <location>
        <position position="244"/>
    </location>
    <ligand>
        <name>pyridoxal 5'-phosphate</name>
        <dbReference type="ChEBI" id="CHEBI:597326"/>
    </ligand>
</feature>